<proteinExistence type="predicted"/>
<organism evidence="2 3">
    <name type="scientific">Pelotomaculum propionicicum</name>
    <dbReference type="NCBI Taxonomy" id="258475"/>
    <lineage>
        <taxon>Bacteria</taxon>
        <taxon>Bacillati</taxon>
        <taxon>Bacillota</taxon>
        <taxon>Clostridia</taxon>
        <taxon>Eubacteriales</taxon>
        <taxon>Desulfotomaculaceae</taxon>
        <taxon>Pelotomaculum</taxon>
    </lineage>
</organism>
<dbReference type="AlphaFoldDB" id="A0A4Y7RSQ1"/>
<keyword evidence="1" id="KW-0812">Transmembrane</keyword>
<dbReference type="OrthoDB" id="156858at2"/>
<evidence type="ECO:0008006" key="4">
    <source>
        <dbReference type="Google" id="ProtNLM"/>
    </source>
</evidence>
<dbReference type="Proteomes" id="UP000297597">
    <property type="component" value="Unassembled WGS sequence"/>
</dbReference>
<evidence type="ECO:0000313" key="2">
    <source>
        <dbReference type="EMBL" id="TEB11780.1"/>
    </source>
</evidence>
<feature type="transmembrane region" description="Helical" evidence="1">
    <location>
        <begin position="12"/>
        <end position="39"/>
    </location>
</feature>
<accession>A0A4Y7RSQ1</accession>
<keyword evidence="3" id="KW-1185">Reference proteome</keyword>
<comment type="caution">
    <text evidence="2">The sequence shown here is derived from an EMBL/GenBank/DDBJ whole genome shotgun (WGS) entry which is preliminary data.</text>
</comment>
<reference evidence="2 3" key="1">
    <citation type="journal article" date="2018" name="Environ. Microbiol.">
        <title>Novel energy conservation strategies and behaviour of Pelotomaculum schinkii driving syntrophic propionate catabolism.</title>
        <authorList>
            <person name="Hidalgo-Ahumada C.A.P."/>
            <person name="Nobu M.K."/>
            <person name="Narihiro T."/>
            <person name="Tamaki H."/>
            <person name="Liu W.T."/>
            <person name="Kamagata Y."/>
            <person name="Stams A.J.M."/>
            <person name="Imachi H."/>
            <person name="Sousa D.Z."/>
        </authorList>
    </citation>
    <scope>NUCLEOTIDE SEQUENCE [LARGE SCALE GENOMIC DNA]</scope>
    <source>
        <strain evidence="2 3">MGP</strain>
    </source>
</reference>
<keyword evidence="1" id="KW-1133">Transmembrane helix</keyword>
<sequence>MKQLGLQGRSWLKGFHIFFSCAWIGTGLSMTLLALLKGYTANGDELYAFNATIKLLDDFIIIPAAFGSLITGLLFSLFTNWGFFKFNWVTFKWVATVAQILFGTFWLGPWTNGATAIADAQRALAFHDPTYLYDSRMALNFGIAQILLLIAQVFISVIKPWGKRAAG</sequence>
<dbReference type="EMBL" id="QFFZ01000011">
    <property type="protein sequence ID" value="TEB11780.1"/>
    <property type="molecule type" value="Genomic_DNA"/>
</dbReference>
<evidence type="ECO:0000313" key="3">
    <source>
        <dbReference type="Proteomes" id="UP000297597"/>
    </source>
</evidence>
<evidence type="ECO:0000256" key="1">
    <source>
        <dbReference type="SAM" id="Phobius"/>
    </source>
</evidence>
<protein>
    <recommendedName>
        <fullName evidence="4">DUF2269 domain-containing protein</fullName>
    </recommendedName>
</protein>
<dbReference type="RefSeq" id="WP_134213224.1">
    <property type="nucleotide sequence ID" value="NZ_QFFZ01000011.1"/>
</dbReference>
<gene>
    <name evidence="2" type="ORF">Pmgp_01358</name>
</gene>
<name>A0A4Y7RSQ1_9FIRM</name>
<feature type="transmembrane region" description="Helical" evidence="1">
    <location>
        <begin position="137"/>
        <end position="158"/>
    </location>
</feature>
<feature type="transmembrane region" description="Helical" evidence="1">
    <location>
        <begin position="90"/>
        <end position="108"/>
    </location>
</feature>
<feature type="transmembrane region" description="Helical" evidence="1">
    <location>
        <begin position="59"/>
        <end position="78"/>
    </location>
</feature>
<keyword evidence="1" id="KW-0472">Membrane</keyword>